<dbReference type="AlphaFoldDB" id="A0A2T0S7J7"/>
<keyword evidence="2" id="KW-1185">Reference proteome</keyword>
<dbReference type="EMBL" id="PVZG01000006">
    <property type="protein sequence ID" value="PRY29386.1"/>
    <property type="molecule type" value="Genomic_DNA"/>
</dbReference>
<organism evidence="1 2">
    <name type="scientific">Pseudosporangium ferrugineum</name>
    <dbReference type="NCBI Taxonomy" id="439699"/>
    <lineage>
        <taxon>Bacteria</taxon>
        <taxon>Bacillati</taxon>
        <taxon>Actinomycetota</taxon>
        <taxon>Actinomycetes</taxon>
        <taxon>Micromonosporales</taxon>
        <taxon>Micromonosporaceae</taxon>
        <taxon>Pseudosporangium</taxon>
    </lineage>
</organism>
<name>A0A2T0S7J7_9ACTN</name>
<gene>
    <name evidence="1" type="ORF">CLV70_106103</name>
</gene>
<evidence type="ECO:0000313" key="1">
    <source>
        <dbReference type="EMBL" id="PRY29386.1"/>
    </source>
</evidence>
<protein>
    <submittedName>
        <fullName evidence="1">Uncharacterized protein</fullName>
    </submittedName>
</protein>
<dbReference type="Proteomes" id="UP000239209">
    <property type="component" value="Unassembled WGS sequence"/>
</dbReference>
<comment type="caution">
    <text evidence="1">The sequence shown here is derived from an EMBL/GenBank/DDBJ whole genome shotgun (WGS) entry which is preliminary data.</text>
</comment>
<evidence type="ECO:0000313" key="2">
    <source>
        <dbReference type="Proteomes" id="UP000239209"/>
    </source>
</evidence>
<sequence length="101" mass="11082">MLARGMTTIDLLADDSDIDVPISDREEDERKALELAQRIRLLAASDPREAQRLVDELIVRLDRATDGTFREYLDGVPREVAERALAGAADAQVGGSFTGLK</sequence>
<proteinExistence type="predicted"/>
<reference evidence="1 2" key="1">
    <citation type="submission" date="2018-03" db="EMBL/GenBank/DDBJ databases">
        <title>Genomic Encyclopedia of Archaeal and Bacterial Type Strains, Phase II (KMG-II): from individual species to whole genera.</title>
        <authorList>
            <person name="Goeker M."/>
        </authorList>
    </citation>
    <scope>NUCLEOTIDE SEQUENCE [LARGE SCALE GENOMIC DNA]</scope>
    <source>
        <strain evidence="1 2">DSM 45348</strain>
    </source>
</reference>
<accession>A0A2T0S7J7</accession>